<dbReference type="EMBL" id="FWFO01000003">
    <property type="protein sequence ID" value="SLN62656.1"/>
    <property type="molecule type" value="Genomic_DNA"/>
</dbReference>
<dbReference type="GO" id="GO:0006508">
    <property type="term" value="P:proteolysis"/>
    <property type="evidence" value="ECO:0007669"/>
    <property type="project" value="UniProtKB-KW"/>
</dbReference>
<dbReference type="SUPFAM" id="SSF54001">
    <property type="entry name" value="Cysteine proteinases"/>
    <property type="match status" value="1"/>
</dbReference>
<dbReference type="PANTHER" id="PTHR47053">
    <property type="entry name" value="MUREIN DD-ENDOPEPTIDASE MEPH-RELATED"/>
    <property type="match status" value="1"/>
</dbReference>
<dbReference type="OrthoDB" id="9813368at2"/>
<accession>A0A1Y5TI89</accession>
<dbReference type="Pfam" id="PF18348">
    <property type="entry name" value="SH3_16"/>
    <property type="match status" value="1"/>
</dbReference>
<evidence type="ECO:0000313" key="7">
    <source>
        <dbReference type="Proteomes" id="UP000193077"/>
    </source>
</evidence>
<keyword evidence="4" id="KW-0788">Thiol protease</keyword>
<dbReference type="Proteomes" id="UP000193077">
    <property type="component" value="Unassembled WGS sequence"/>
</dbReference>
<dbReference type="InterPro" id="IPR041382">
    <property type="entry name" value="SH3_16"/>
</dbReference>
<organism evidence="6 7">
    <name type="scientific">Falsiruegeria litorea R37</name>
    <dbReference type="NCBI Taxonomy" id="1200284"/>
    <lineage>
        <taxon>Bacteria</taxon>
        <taxon>Pseudomonadati</taxon>
        <taxon>Pseudomonadota</taxon>
        <taxon>Alphaproteobacteria</taxon>
        <taxon>Rhodobacterales</taxon>
        <taxon>Roseobacteraceae</taxon>
        <taxon>Falsiruegeria</taxon>
    </lineage>
</organism>
<dbReference type="PROSITE" id="PS51935">
    <property type="entry name" value="NLPC_P60"/>
    <property type="match status" value="1"/>
</dbReference>
<feature type="domain" description="NlpC/P60" evidence="5">
    <location>
        <begin position="169"/>
        <end position="288"/>
    </location>
</feature>
<proteinExistence type="inferred from homology"/>
<keyword evidence="7" id="KW-1185">Reference proteome</keyword>
<dbReference type="EC" id="3.4.-.-" evidence="6"/>
<sequence length="290" mass="32326">MDKRLLKSNGRVAHTSLRGQIEAQHFTDGELIYLSSVVVDLLDAPDGARQCQMVWGDGFVILEKTKHAFFGFRESDGYCGWIRAFAGQNTAQPTHRINVPRAVALEHPDVTNGGHEIILPFGARVEHWPHRNPEREVMTRSSGWMQIKQPTIHIPMPLYVRETQLVTATHNWDDPVSVAELLLHTPYIWGGDSGLGIDCSGLVQLCMHSCGRKCPRDSDMQAAAFSPINRTELRRGDLVFWKGHVGMMQDAETLIHANAYHMAVASEPLDQAIARIGKKEFGAVTGFARP</sequence>
<dbReference type="InterPro" id="IPR038765">
    <property type="entry name" value="Papain-like_cys_pep_sf"/>
</dbReference>
<evidence type="ECO:0000313" key="6">
    <source>
        <dbReference type="EMBL" id="SLN62656.1"/>
    </source>
</evidence>
<gene>
    <name evidence="6" type="primary">ykfC</name>
    <name evidence="6" type="ORF">TRL7639_03507</name>
</gene>
<keyword evidence="2" id="KW-0645">Protease</keyword>
<name>A0A1Y5TI89_9RHOB</name>
<dbReference type="AlphaFoldDB" id="A0A1Y5TI89"/>
<dbReference type="InterPro" id="IPR000064">
    <property type="entry name" value="NLP_P60_dom"/>
</dbReference>
<comment type="similarity">
    <text evidence="1">Belongs to the peptidase C40 family.</text>
</comment>
<evidence type="ECO:0000259" key="5">
    <source>
        <dbReference type="PROSITE" id="PS51935"/>
    </source>
</evidence>
<dbReference type="Gene3D" id="3.90.1720.10">
    <property type="entry name" value="endopeptidase domain like (from Nostoc punctiforme)"/>
    <property type="match status" value="1"/>
</dbReference>
<reference evidence="6 7" key="1">
    <citation type="submission" date="2017-03" db="EMBL/GenBank/DDBJ databases">
        <authorList>
            <person name="Afonso C.L."/>
            <person name="Miller P.J."/>
            <person name="Scott M.A."/>
            <person name="Spackman E."/>
            <person name="Goraichik I."/>
            <person name="Dimitrov K.M."/>
            <person name="Suarez D.L."/>
            <person name="Swayne D.E."/>
        </authorList>
    </citation>
    <scope>NUCLEOTIDE SEQUENCE [LARGE SCALE GENOMIC DNA]</scope>
    <source>
        <strain evidence="6 7">CECT 7639</strain>
    </source>
</reference>
<dbReference type="PANTHER" id="PTHR47053:SF1">
    <property type="entry name" value="MUREIN DD-ENDOPEPTIDASE MEPH-RELATED"/>
    <property type="match status" value="1"/>
</dbReference>
<evidence type="ECO:0000256" key="3">
    <source>
        <dbReference type="ARBA" id="ARBA00022801"/>
    </source>
</evidence>
<keyword evidence="3 6" id="KW-0378">Hydrolase</keyword>
<protein>
    <submittedName>
        <fullName evidence="6">Gamma-D-glutamyl-L-lysine endopeptidase</fullName>
        <ecNumber evidence="6">3.4.-.-</ecNumber>
    </submittedName>
</protein>
<evidence type="ECO:0000256" key="1">
    <source>
        <dbReference type="ARBA" id="ARBA00007074"/>
    </source>
</evidence>
<dbReference type="InterPro" id="IPR051202">
    <property type="entry name" value="Peptidase_C40"/>
</dbReference>
<evidence type="ECO:0000256" key="4">
    <source>
        <dbReference type="ARBA" id="ARBA00022807"/>
    </source>
</evidence>
<dbReference type="GO" id="GO:0008234">
    <property type="term" value="F:cysteine-type peptidase activity"/>
    <property type="evidence" value="ECO:0007669"/>
    <property type="project" value="UniProtKB-KW"/>
</dbReference>
<evidence type="ECO:0000256" key="2">
    <source>
        <dbReference type="ARBA" id="ARBA00022670"/>
    </source>
</evidence>
<dbReference type="Pfam" id="PF00877">
    <property type="entry name" value="NLPC_P60"/>
    <property type="match status" value="1"/>
</dbReference>